<evidence type="ECO:0000313" key="3">
    <source>
        <dbReference type="Proteomes" id="UP000001542"/>
    </source>
</evidence>
<dbReference type="KEGG" id="tva:4742112"/>
<evidence type="ECO:0000259" key="1">
    <source>
        <dbReference type="Pfam" id="PF01918"/>
    </source>
</evidence>
<evidence type="ECO:0000313" key="2">
    <source>
        <dbReference type="EMBL" id="EAX84479.1"/>
    </source>
</evidence>
<reference evidence="2" key="2">
    <citation type="journal article" date="2007" name="Science">
        <title>Draft genome sequence of the sexually transmitted pathogen Trichomonas vaginalis.</title>
        <authorList>
            <person name="Carlton J.M."/>
            <person name="Hirt R.P."/>
            <person name="Silva J.C."/>
            <person name="Delcher A.L."/>
            <person name="Schatz M."/>
            <person name="Zhao Q."/>
            <person name="Wortman J.R."/>
            <person name="Bidwell S.L."/>
            <person name="Alsmark U.C.M."/>
            <person name="Besteiro S."/>
            <person name="Sicheritz-Ponten T."/>
            <person name="Noel C.J."/>
            <person name="Dacks J.B."/>
            <person name="Foster P.G."/>
            <person name="Simillion C."/>
            <person name="Van de Peer Y."/>
            <person name="Miranda-Saavedra D."/>
            <person name="Barton G.J."/>
            <person name="Westrop G.D."/>
            <person name="Mueller S."/>
            <person name="Dessi D."/>
            <person name="Fiori P.L."/>
            <person name="Ren Q."/>
            <person name="Paulsen I."/>
            <person name="Zhang H."/>
            <person name="Bastida-Corcuera F.D."/>
            <person name="Simoes-Barbosa A."/>
            <person name="Brown M.T."/>
            <person name="Hayes R.D."/>
            <person name="Mukherjee M."/>
            <person name="Okumura C.Y."/>
            <person name="Schneider R."/>
            <person name="Smith A.J."/>
            <person name="Vanacova S."/>
            <person name="Villalvazo M."/>
            <person name="Haas B.J."/>
            <person name="Pertea M."/>
            <person name="Feldblyum T.V."/>
            <person name="Utterback T.R."/>
            <person name="Shu C.L."/>
            <person name="Osoegawa K."/>
            <person name="de Jong P.J."/>
            <person name="Hrdy I."/>
            <person name="Horvathova L."/>
            <person name="Zubacova Z."/>
            <person name="Dolezal P."/>
            <person name="Malik S.B."/>
            <person name="Logsdon J.M. Jr."/>
            <person name="Henze K."/>
            <person name="Gupta A."/>
            <person name="Wang C.C."/>
            <person name="Dunne R.L."/>
            <person name="Upcroft J.A."/>
            <person name="Upcroft P."/>
            <person name="White O."/>
            <person name="Salzberg S.L."/>
            <person name="Tang P."/>
            <person name="Chiu C.-H."/>
            <person name="Lee Y.-S."/>
            <person name="Embley T.M."/>
            <person name="Coombs G.H."/>
            <person name="Mottram J.C."/>
            <person name="Tachezy J."/>
            <person name="Fraser-Liggett C.M."/>
            <person name="Johnson P.J."/>
        </authorList>
    </citation>
    <scope>NUCLEOTIDE SEQUENCE [LARGE SCALE GENOMIC DNA]</scope>
    <source>
        <strain evidence="2">G3</strain>
    </source>
</reference>
<dbReference type="Pfam" id="PF01918">
    <property type="entry name" value="Alba"/>
    <property type="match status" value="1"/>
</dbReference>
<dbReference type="Gene3D" id="3.30.110.20">
    <property type="entry name" value="Alba-like domain"/>
    <property type="match status" value="1"/>
</dbReference>
<protein>
    <recommendedName>
        <fullName evidence="1">DNA/RNA-binding protein Alba-like domain-containing protein</fullName>
    </recommendedName>
</protein>
<dbReference type="InterPro" id="IPR036882">
    <property type="entry name" value="Alba-like_dom_sf"/>
</dbReference>
<name>A2GED7_TRIV3</name>
<organism evidence="2 3">
    <name type="scientific">Trichomonas vaginalis (strain ATCC PRA-98 / G3)</name>
    <dbReference type="NCBI Taxonomy" id="412133"/>
    <lineage>
        <taxon>Eukaryota</taxon>
        <taxon>Metamonada</taxon>
        <taxon>Parabasalia</taxon>
        <taxon>Trichomonadida</taxon>
        <taxon>Trichomonadidae</taxon>
        <taxon>Trichomonas</taxon>
    </lineage>
</organism>
<gene>
    <name evidence="2" type="ORF">TVAG_184090</name>
</gene>
<feature type="domain" description="DNA/RNA-binding protein Alba-like" evidence="1">
    <location>
        <begin position="3"/>
        <end position="65"/>
    </location>
</feature>
<dbReference type="InParanoid" id="A2GED7"/>
<dbReference type="GO" id="GO:0003676">
    <property type="term" value="F:nucleic acid binding"/>
    <property type="evidence" value="ECO:0007669"/>
    <property type="project" value="InterPro"/>
</dbReference>
<accession>A2GED7</accession>
<dbReference type="RefSeq" id="XP_001297409.1">
    <property type="nucleotide sequence ID" value="XM_001297408.1"/>
</dbReference>
<dbReference type="OrthoDB" id="424402at2759"/>
<sequence>MEVVNVKQHTQMKTLIEYCEKRIDSDNSPGITIVGEEKAVNKAISIAEILKNKYSLIETTTLEESVAKNEPKLTIYLKKTQNSK</sequence>
<dbReference type="SMR" id="A2GED7"/>
<dbReference type="AlphaFoldDB" id="A2GED7"/>
<dbReference type="VEuPathDB" id="TrichDB:TVAG_184090"/>
<proteinExistence type="predicted"/>
<dbReference type="VEuPathDB" id="TrichDB:TVAGG3_0070460"/>
<keyword evidence="3" id="KW-1185">Reference proteome</keyword>
<dbReference type="InterPro" id="IPR002775">
    <property type="entry name" value="DNA/RNA-bd_Alba-like"/>
</dbReference>
<dbReference type="Proteomes" id="UP000001542">
    <property type="component" value="Unassembled WGS sequence"/>
</dbReference>
<reference evidence="2" key="1">
    <citation type="submission" date="2006-10" db="EMBL/GenBank/DDBJ databases">
        <authorList>
            <person name="Amadeo P."/>
            <person name="Zhao Q."/>
            <person name="Wortman J."/>
            <person name="Fraser-Liggett C."/>
            <person name="Carlton J."/>
        </authorList>
    </citation>
    <scope>NUCLEOTIDE SEQUENCE</scope>
    <source>
        <strain evidence="2">G3</strain>
    </source>
</reference>
<dbReference type="EMBL" id="DS115336">
    <property type="protein sequence ID" value="EAX84479.1"/>
    <property type="molecule type" value="Genomic_DNA"/>
</dbReference>
<dbReference type="SUPFAM" id="SSF82704">
    <property type="entry name" value="AlbA-like"/>
    <property type="match status" value="1"/>
</dbReference>